<dbReference type="InterPro" id="IPR013320">
    <property type="entry name" value="ConA-like_dom_sf"/>
</dbReference>
<proteinExistence type="inferred from homology"/>
<dbReference type="RefSeq" id="WP_350400600.1">
    <property type="nucleotide sequence ID" value="NZ_JBELOE010000067.1"/>
</dbReference>
<evidence type="ECO:0000256" key="1">
    <source>
        <dbReference type="ARBA" id="ARBA00006865"/>
    </source>
</evidence>
<organism evidence="5 6">
    <name type="scientific">Catenovulum sediminis</name>
    <dbReference type="NCBI Taxonomy" id="1740262"/>
    <lineage>
        <taxon>Bacteria</taxon>
        <taxon>Pseudomonadati</taxon>
        <taxon>Pseudomonadota</taxon>
        <taxon>Gammaproteobacteria</taxon>
        <taxon>Alteromonadales</taxon>
        <taxon>Alteromonadaceae</taxon>
        <taxon>Catenovulum</taxon>
    </lineage>
</organism>
<dbReference type="Proteomes" id="UP001467690">
    <property type="component" value="Unassembled WGS sequence"/>
</dbReference>
<dbReference type="InterPro" id="IPR050546">
    <property type="entry name" value="Glycosyl_Hydrlase_16"/>
</dbReference>
<dbReference type="Gene3D" id="2.60.120.200">
    <property type="match status" value="1"/>
</dbReference>
<dbReference type="PROSITE" id="PS51762">
    <property type="entry name" value="GH16_2"/>
    <property type="match status" value="1"/>
</dbReference>
<dbReference type="PANTHER" id="PTHR10963:SF55">
    <property type="entry name" value="GLYCOSIDE HYDROLASE FAMILY 16 PROTEIN"/>
    <property type="match status" value="1"/>
</dbReference>
<comment type="similarity">
    <text evidence="1">Belongs to the glycosyl hydrolase 16 family.</text>
</comment>
<name>A0ABV1RDF7_9ALTE</name>
<gene>
    <name evidence="5" type="ORF">ABS311_02695</name>
</gene>
<sequence length="375" mass="42756">MINSKHIFCILLAAWLGGCGGGSSSGSNATPEEDASEQMPESENTENTETPENPDGNDAEQENQIETPQGNETLFPTRQNIDKSEWRLVEALSDEFNGATVDLTKWENDTNDWGPWSWEPNNTSIDAEGHLHLTMRYDPHTDKRWANIDGESQLLNHDMFYKSGIVRARQTITYGYFEARIKGNPTFPGASPAFWLYSMNADVNAANQQPTQAEEPFYSEVDIVELQQREWSDITGTAKWDDEKVIDMNLHAVIRGENGERIEVRPHNDYSDLAQNKLLVDFDPRADFHIYAAEITPETVTWYLDGKQVFQKPNKYWHLPMRVTLSLGLRSPHVTYNCTGEYQGLSRCPVRNQATGVGYPNDMEVDWVRVYQKRP</sequence>
<keyword evidence="3" id="KW-0732">Signal</keyword>
<feature type="signal peptide" evidence="3">
    <location>
        <begin position="1"/>
        <end position="29"/>
    </location>
</feature>
<dbReference type="PANTHER" id="PTHR10963">
    <property type="entry name" value="GLYCOSYL HYDROLASE-RELATED"/>
    <property type="match status" value="1"/>
</dbReference>
<dbReference type="PROSITE" id="PS51257">
    <property type="entry name" value="PROKAR_LIPOPROTEIN"/>
    <property type="match status" value="1"/>
</dbReference>
<feature type="compositionally biased region" description="Polar residues" evidence="2">
    <location>
        <begin position="64"/>
        <end position="78"/>
    </location>
</feature>
<feature type="compositionally biased region" description="Low complexity" evidence="2">
    <location>
        <begin position="41"/>
        <end position="54"/>
    </location>
</feature>
<protein>
    <submittedName>
        <fullName evidence="5">Family 16 glycosylhydrolase</fullName>
    </submittedName>
</protein>
<dbReference type="EMBL" id="JBELOE010000067">
    <property type="protein sequence ID" value="MER2490790.1"/>
    <property type="molecule type" value="Genomic_DNA"/>
</dbReference>
<feature type="domain" description="GH16" evidence="4">
    <location>
        <begin position="76"/>
        <end position="375"/>
    </location>
</feature>
<dbReference type="SUPFAM" id="SSF49899">
    <property type="entry name" value="Concanavalin A-like lectins/glucanases"/>
    <property type="match status" value="1"/>
</dbReference>
<dbReference type="InterPro" id="IPR000757">
    <property type="entry name" value="Beta-glucanase-like"/>
</dbReference>
<keyword evidence="6" id="KW-1185">Reference proteome</keyword>
<evidence type="ECO:0000313" key="5">
    <source>
        <dbReference type="EMBL" id="MER2490790.1"/>
    </source>
</evidence>
<reference evidence="5 6" key="1">
    <citation type="submission" date="2024-06" db="EMBL/GenBank/DDBJ databases">
        <authorList>
            <person name="Chen R.Y."/>
        </authorList>
    </citation>
    <scope>NUCLEOTIDE SEQUENCE [LARGE SCALE GENOMIC DNA]</scope>
    <source>
        <strain evidence="5 6">D2</strain>
    </source>
</reference>
<evidence type="ECO:0000259" key="4">
    <source>
        <dbReference type="PROSITE" id="PS51762"/>
    </source>
</evidence>
<comment type="caution">
    <text evidence="5">The sequence shown here is derived from an EMBL/GenBank/DDBJ whole genome shotgun (WGS) entry which is preliminary data.</text>
</comment>
<evidence type="ECO:0000256" key="2">
    <source>
        <dbReference type="SAM" id="MobiDB-lite"/>
    </source>
</evidence>
<accession>A0ABV1RDF7</accession>
<evidence type="ECO:0000313" key="6">
    <source>
        <dbReference type="Proteomes" id="UP001467690"/>
    </source>
</evidence>
<feature type="region of interest" description="Disordered" evidence="2">
    <location>
        <begin position="21"/>
        <end position="78"/>
    </location>
</feature>
<dbReference type="Pfam" id="PF00722">
    <property type="entry name" value="Glyco_hydro_16"/>
    <property type="match status" value="1"/>
</dbReference>
<evidence type="ECO:0000256" key="3">
    <source>
        <dbReference type="SAM" id="SignalP"/>
    </source>
</evidence>
<feature type="chain" id="PRO_5046710700" evidence="3">
    <location>
        <begin position="30"/>
        <end position="375"/>
    </location>
</feature>